<dbReference type="Proteomes" id="UP000886808">
    <property type="component" value="Unassembled WGS sequence"/>
</dbReference>
<reference evidence="2" key="1">
    <citation type="journal article" date="2021" name="PeerJ">
        <title>Extensive microbial diversity within the chicken gut microbiome revealed by metagenomics and culture.</title>
        <authorList>
            <person name="Gilroy R."/>
            <person name="Ravi A."/>
            <person name="Getino M."/>
            <person name="Pursley I."/>
            <person name="Horton D.L."/>
            <person name="Alikhan N.F."/>
            <person name="Baker D."/>
            <person name="Gharbi K."/>
            <person name="Hall N."/>
            <person name="Watson M."/>
            <person name="Adriaenssens E.M."/>
            <person name="Foster-Nyarko E."/>
            <person name="Jarju S."/>
            <person name="Secka A."/>
            <person name="Antonio M."/>
            <person name="Oren A."/>
            <person name="Chaudhuri R.R."/>
            <person name="La Ragione R."/>
            <person name="Hildebrand F."/>
            <person name="Pallen M.J."/>
        </authorList>
    </citation>
    <scope>NUCLEOTIDE SEQUENCE</scope>
    <source>
        <strain evidence="2">CHK193-4272</strain>
    </source>
</reference>
<feature type="transmembrane region" description="Helical" evidence="1">
    <location>
        <begin position="83"/>
        <end position="99"/>
    </location>
</feature>
<dbReference type="EMBL" id="DXIE01000045">
    <property type="protein sequence ID" value="HIV62711.1"/>
    <property type="molecule type" value="Genomic_DNA"/>
</dbReference>
<proteinExistence type="predicted"/>
<sequence length="135" mass="15039">MEILVGFLMLAALFAALGGLVYMINPSSLFTNPTVFSEYLGIASTIVIGVEFVKMLSTHTLDSVIDIMSLAIARQMITEHTSPLENLFAVIGIALLYLVRKFLYIKQLDKIEHVKILDFIKSKKQKEGETDVTTK</sequence>
<accession>A0A9D1PKD9</accession>
<reference evidence="2" key="2">
    <citation type="submission" date="2021-04" db="EMBL/GenBank/DDBJ databases">
        <authorList>
            <person name="Gilroy R."/>
        </authorList>
    </citation>
    <scope>NUCLEOTIDE SEQUENCE</scope>
    <source>
        <strain evidence="2">CHK193-4272</strain>
    </source>
</reference>
<gene>
    <name evidence="2" type="ORF">H9746_07735</name>
</gene>
<keyword evidence="1" id="KW-1133">Transmembrane helix</keyword>
<keyword evidence="1" id="KW-0472">Membrane</keyword>
<evidence type="ECO:0008006" key="4">
    <source>
        <dbReference type="Google" id="ProtNLM"/>
    </source>
</evidence>
<dbReference type="AlphaFoldDB" id="A0A9D1PKD9"/>
<name>A0A9D1PKD9_9FIRM</name>
<evidence type="ECO:0000256" key="1">
    <source>
        <dbReference type="SAM" id="Phobius"/>
    </source>
</evidence>
<comment type="caution">
    <text evidence="2">The sequence shown here is derived from an EMBL/GenBank/DDBJ whole genome shotgun (WGS) entry which is preliminary data.</text>
</comment>
<keyword evidence="1" id="KW-0812">Transmembrane</keyword>
<protein>
    <recommendedName>
        <fullName evidence="4">Transporter</fullName>
    </recommendedName>
</protein>
<organism evidence="2 3">
    <name type="scientific">Candidatus Butyricicoccus avistercoris</name>
    <dbReference type="NCBI Taxonomy" id="2838518"/>
    <lineage>
        <taxon>Bacteria</taxon>
        <taxon>Bacillati</taxon>
        <taxon>Bacillota</taxon>
        <taxon>Clostridia</taxon>
        <taxon>Eubacteriales</taxon>
        <taxon>Butyricicoccaceae</taxon>
        <taxon>Butyricicoccus</taxon>
    </lineage>
</organism>
<evidence type="ECO:0000313" key="3">
    <source>
        <dbReference type="Proteomes" id="UP000886808"/>
    </source>
</evidence>
<feature type="transmembrane region" description="Helical" evidence="1">
    <location>
        <begin position="34"/>
        <end position="53"/>
    </location>
</feature>
<evidence type="ECO:0000313" key="2">
    <source>
        <dbReference type="EMBL" id="HIV62711.1"/>
    </source>
</evidence>